<gene>
    <name evidence="1" type="ORF">PanWU01x14_027410</name>
</gene>
<proteinExistence type="predicted"/>
<organism evidence="1 2">
    <name type="scientific">Parasponia andersonii</name>
    <name type="common">Sponia andersonii</name>
    <dbReference type="NCBI Taxonomy" id="3476"/>
    <lineage>
        <taxon>Eukaryota</taxon>
        <taxon>Viridiplantae</taxon>
        <taxon>Streptophyta</taxon>
        <taxon>Embryophyta</taxon>
        <taxon>Tracheophyta</taxon>
        <taxon>Spermatophyta</taxon>
        <taxon>Magnoliopsida</taxon>
        <taxon>eudicotyledons</taxon>
        <taxon>Gunneridae</taxon>
        <taxon>Pentapetalae</taxon>
        <taxon>rosids</taxon>
        <taxon>fabids</taxon>
        <taxon>Rosales</taxon>
        <taxon>Cannabaceae</taxon>
        <taxon>Parasponia</taxon>
    </lineage>
</organism>
<keyword evidence="2" id="KW-1185">Reference proteome</keyword>
<reference evidence="2" key="1">
    <citation type="submission" date="2016-06" db="EMBL/GenBank/DDBJ databases">
        <title>Parallel loss of symbiosis genes in relatives of nitrogen-fixing non-legume Parasponia.</title>
        <authorList>
            <person name="Van Velzen R."/>
            <person name="Holmer R."/>
            <person name="Bu F."/>
            <person name="Rutten L."/>
            <person name="Van Zeijl A."/>
            <person name="Liu W."/>
            <person name="Santuari L."/>
            <person name="Cao Q."/>
            <person name="Sharma T."/>
            <person name="Shen D."/>
            <person name="Roswanjaya Y."/>
            <person name="Wardhani T."/>
            <person name="Kalhor M.S."/>
            <person name="Jansen J."/>
            <person name="Van den Hoogen J."/>
            <person name="Gungor B."/>
            <person name="Hartog M."/>
            <person name="Hontelez J."/>
            <person name="Verver J."/>
            <person name="Yang W.-C."/>
            <person name="Schijlen E."/>
            <person name="Repin R."/>
            <person name="Schilthuizen M."/>
            <person name="Schranz E."/>
            <person name="Heidstra R."/>
            <person name="Miyata K."/>
            <person name="Fedorova E."/>
            <person name="Kohlen W."/>
            <person name="Bisseling T."/>
            <person name="Smit S."/>
            <person name="Geurts R."/>
        </authorList>
    </citation>
    <scope>NUCLEOTIDE SEQUENCE [LARGE SCALE GENOMIC DNA]</scope>
    <source>
        <strain evidence="2">cv. WU1-14</strain>
    </source>
</reference>
<evidence type="ECO:0000313" key="2">
    <source>
        <dbReference type="Proteomes" id="UP000237105"/>
    </source>
</evidence>
<dbReference type="EMBL" id="JXTB01000013">
    <property type="protein sequence ID" value="PON77580.1"/>
    <property type="molecule type" value="Genomic_DNA"/>
</dbReference>
<dbReference type="Proteomes" id="UP000237105">
    <property type="component" value="Unassembled WGS sequence"/>
</dbReference>
<evidence type="ECO:0000313" key="1">
    <source>
        <dbReference type="EMBL" id="PON77580.1"/>
    </source>
</evidence>
<dbReference type="AlphaFoldDB" id="A0A2P5DWA8"/>
<dbReference type="OrthoDB" id="10301656at2759"/>
<accession>A0A2P5DWA8</accession>
<protein>
    <submittedName>
        <fullName evidence="1">Uncharacterized protein</fullName>
    </submittedName>
</protein>
<comment type="caution">
    <text evidence="1">The sequence shown here is derived from an EMBL/GenBank/DDBJ whole genome shotgun (WGS) entry which is preliminary data.</text>
</comment>
<name>A0A2P5DWA8_PARAD</name>
<sequence length="108" mass="12691">MMDLQKRVEVHERETNGLATFLTIISKLPINNEPTCQNCYYFLPMEYRRNWMPAQNQKNDMKFSVNIHMNLSEQGSILVLIERLPLHNQDNKIVIKLAIDNCPRLCNS</sequence>